<name>A0A6P4INM8_DROKI</name>
<dbReference type="Pfam" id="PF13513">
    <property type="entry name" value="HEAT_EZ"/>
    <property type="match status" value="1"/>
</dbReference>
<dbReference type="PANTHER" id="PTHR13366">
    <property type="entry name" value="MALARIA ANTIGEN-RELATED"/>
    <property type="match status" value="1"/>
</dbReference>
<evidence type="ECO:0000256" key="2">
    <source>
        <dbReference type="SAM" id="MobiDB-lite"/>
    </source>
</evidence>
<dbReference type="InterPro" id="IPR025283">
    <property type="entry name" value="DUF4042"/>
</dbReference>
<dbReference type="InterPro" id="IPR052107">
    <property type="entry name" value="HEAT6"/>
</dbReference>
<feature type="compositionally biased region" description="Basic residues" evidence="2">
    <location>
        <begin position="306"/>
        <end position="320"/>
    </location>
</feature>
<dbReference type="InterPro" id="IPR011989">
    <property type="entry name" value="ARM-like"/>
</dbReference>
<evidence type="ECO:0000313" key="5">
    <source>
        <dbReference type="RefSeq" id="XP_017030582.2"/>
    </source>
</evidence>
<feature type="region of interest" description="Disordered" evidence="2">
    <location>
        <begin position="594"/>
        <end position="615"/>
    </location>
</feature>
<feature type="domain" description="DUF4042" evidence="3">
    <location>
        <begin position="384"/>
        <end position="560"/>
    </location>
</feature>
<dbReference type="Pfam" id="PF13251">
    <property type="entry name" value="DUF4042"/>
    <property type="match status" value="1"/>
</dbReference>
<keyword evidence="4" id="KW-1185">Reference proteome</keyword>
<gene>
    <name evidence="5" type="primary">LOC108080373</name>
</gene>
<dbReference type="PANTHER" id="PTHR13366:SF0">
    <property type="entry name" value="HEAT REPEAT-CONTAINING PROTEIN 6"/>
    <property type="match status" value="1"/>
</dbReference>
<evidence type="ECO:0000259" key="3">
    <source>
        <dbReference type="Pfam" id="PF13251"/>
    </source>
</evidence>
<dbReference type="OMA" id="LYGYWHV"/>
<dbReference type="AlphaFoldDB" id="A0A6P4INM8"/>
<feature type="region of interest" description="Disordered" evidence="2">
    <location>
        <begin position="271"/>
        <end position="335"/>
    </location>
</feature>
<dbReference type="RefSeq" id="XP_017030582.2">
    <property type="nucleotide sequence ID" value="XM_017175093.2"/>
</dbReference>
<dbReference type="SUPFAM" id="SSF48371">
    <property type="entry name" value="ARM repeat"/>
    <property type="match status" value="1"/>
</dbReference>
<evidence type="ECO:0000313" key="4">
    <source>
        <dbReference type="Proteomes" id="UP001652661"/>
    </source>
</evidence>
<feature type="compositionally biased region" description="Basic and acidic residues" evidence="2">
    <location>
        <begin position="286"/>
        <end position="295"/>
    </location>
</feature>
<dbReference type="GeneID" id="108080373"/>
<dbReference type="OrthoDB" id="66533at2759"/>
<dbReference type="Gene3D" id="1.25.10.10">
    <property type="entry name" value="Leucine-rich Repeat Variant"/>
    <property type="match status" value="1"/>
</dbReference>
<accession>A0A6P4INM8</accession>
<protein>
    <recommendedName>
        <fullName evidence="1">HEAT repeat-containing protein 6</fullName>
    </recommendedName>
</protein>
<feature type="compositionally biased region" description="Polar residues" evidence="2">
    <location>
        <begin position="321"/>
        <end position="333"/>
    </location>
</feature>
<sequence>MFGKNNKTNPAITIVWAAELAAPQTMDKDREMHDALRRRLLDAESAAQQDEATRQRHLQLLQDLWQPKGTPVGVPSERLRQLFEEVRARGDHDLLRNWQLWLSELILARRVILVRSHLLAEWLMGGGQREKLAEELNLLLSLLKTLPKEHLPGYWSALAMLPHPKDVKAALLLIKCQEAVLADLEQAEEAEDSASSRNAADSLVQCHFDGRWLEAREQEQLPLIVGHSLQLLQKLVARQPDYAVQHVPELMGLVQCYVQYGAEGEAPAKLQLPRKVQPAQQSAAYGHEEEPHDSEQQNAAGSKARSGGRKNKVRKMRSLAKQRNQSNNNQVSDSLLAESAPRDRLLLMGNQDYGCLTGDSGENCPPSDSDQLPGPKQLRQLQAKVRISALQLLGSLARQLPRRTLYGYWHVLFPSADSGGGGHLLLVGQTDGNSRCRALALQLAAQLLYGSKGYLSQACSRGPSNYTPFAVSLASCVLSAYRSLCSILEREYAPPVLTQCLKCLAVLVQATPFEQLEMGFVYEFVGHVKKLIKSADSPVAVSALLVMEMLVATPKLTPEMASAIGLAPSQRDLKLEELQSDFHELCDSDAELELEEEAEQQQQEQLAQHRPEANPVPLSAPAIPRNSWLLRQVLRQLESLGTGPPMRVECFQVLLAMATHVGLLRGHQARLARVLLAGLQDITADVRLYAARCLDSVGYQLGRLLPDPPEREMQLSFWLSLLPGIYGAYNDAAGASLKCALCDALSNMGGFSFERLPPGQRNALLAFLSGCASDDGEEPLVRAAALRALAVYVLHPSLKADLVFVENAAELTLRLISDGQLAVRIKTAWALGNISDALIAAIPNHSERISEELLGRLIQAATQSCGDHDKVKANAVRSLGNLLQILQQQQATGNTEPMQLAMSKLLDCVRSAGSAKVKWNACHAIGNLVKHRAFFATSHLAGILFPALNQLVVQHANFKVRINATGVLLQVEQRQDFGVHFPLVWRSLLDALERSNALDNYEEYNHRDALQQQLCLAMAHLLALAKGSDMPALREALEEDRLDEVRGTWRRVAFRVVPEQSAPLFTCSPLLEQRLQADATTVPQQRSALSFIVATLRLDP</sequence>
<reference evidence="5" key="1">
    <citation type="submission" date="2025-08" db="UniProtKB">
        <authorList>
            <consortium name="RefSeq"/>
        </authorList>
    </citation>
    <scope>IDENTIFICATION</scope>
    <source>
        <strain evidence="5">14028-0561.14</strain>
        <tissue evidence="5">Whole fly</tissue>
    </source>
</reference>
<organism evidence="4 5">
    <name type="scientific">Drosophila kikkawai</name>
    <name type="common">Fruit fly</name>
    <dbReference type="NCBI Taxonomy" id="30033"/>
    <lineage>
        <taxon>Eukaryota</taxon>
        <taxon>Metazoa</taxon>
        <taxon>Ecdysozoa</taxon>
        <taxon>Arthropoda</taxon>
        <taxon>Hexapoda</taxon>
        <taxon>Insecta</taxon>
        <taxon>Pterygota</taxon>
        <taxon>Neoptera</taxon>
        <taxon>Endopterygota</taxon>
        <taxon>Diptera</taxon>
        <taxon>Brachycera</taxon>
        <taxon>Muscomorpha</taxon>
        <taxon>Ephydroidea</taxon>
        <taxon>Drosophilidae</taxon>
        <taxon>Drosophila</taxon>
        <taxon>Sophophora</taxon>
    </lineage>
</organism>
<dbReference type="Proteomes" id="UP001652661">
    <property type="component" value="Chromosome X"/>
</dbReference>
<evidence type="ECO:0000256" key="1">
    <source>
        <dbReference type="ARBA" id="ARBA00015263"/>
    </source>
</evidence>
<proteinExistence type="predicted"/>
<dbReference type="InterPro" id="IPR016024">
    <property type="entry name" value="ARM-type_fold"/>
</dbReference>